<name>A0ACB5T6W1_AMBMO</name>
<reference evidence="1" key="1">
    <citation type="submission" date="2023-04" db="EMBL/GenBank/DDBJ databases">
        <title>Ambrosiozyma monospora NBRC 10751.</title>
        <authorList>
            <person name="Ichikawa N."/>
            <person name="Sato H."/>
            <person name="Tonouchi N."/>
        </authorList>
    </citation>
    <scope>NUCLEOTIDE SEQUENCE</scope>
    <source>
        <strain evidence="1">NBRC 10751</strain>
    </source>
</reference>
<keyword evidence="2" id="KW-1185">Reference proteome</keyword>
<organism evidence="1 2">
    <name type="scientific">Ambrosiozyma monospora</name>
    <name type="common">Yeast</name>
    <name type="synonym">Endomycopsis monosporus</name>
    <dbReference type="NCBI Taxonomy" id="43982"/>
    <lineage>
        <taxon>Eukaryota</taxon>
        <taxon>Fungi</taxon>
        <taxon>Dikarya</taxon>
        <taxon>Ascomycota</taxon>
        <taxon>Saccharomycotina</taxon>
        <taxon>Pichiomycetes</taxon>
        <taxon>Pichiales</taxon>
        <taxon>Pichiaceae</taxon>
        <taxon>Ambrosiozyma</taxon>
    </lineage>
</organism>
<protein>
    <submittedName>
        <fullName evidence="1">Unnamed protein product</fullName>
    </submittedName>
</protein>
<proteinExistence type="predicted"/>
<accession>A0ACB5T6W1</accession>
<evidence type="ECO:0000313" key="2">
    <source>
        <dbReference type="Proteomes" id="UP001165064"/>
    </source>
</evidence>
<sequence>MVEPETTSTGPTSVDSGLADSQDMISDLKEFKLGSLRRKSLQDTTSGVELNTVNTDDCARPPNIGKTENKYILNSDFNSPIKDHNNSTNNDKLRDSLPVKKLPAQSWMPDILQDETWPDLTSNTVQRSGDQAATNTAGNFNPYLSFNASMIGNTMIKNDHSSAREKADWRKYQNNNFKDQISQRTINLLPINDSQEYIPDTFANKTKHKNPSADSLIPTSPLKLFGGGANTYTKGKMKDILNIIDNKNIMNIIHDGSVEINKQYQKSGTLSSQLADDGDDKINQIVSNSDAFYNDLIKKTPRLVSKAESNTSITYSASDYTSDADELGSMHSGYNPFAPNNNENNNRLLNSSTANDYVRAGDNLFNNLKKKLGPALPTSVNDYSDYTSDGNDGDADNDDEIDGDDDDDDDDLSNSSGIGKSSEADTDVTPQEDYGNAHAHADITATLDQLRHEFSNNTPKKGDISTSVPVPKIKRSINFFENLQKEGENSNKLPKKKPAGMNFIPADDYKGKVYDKFQKKYISKEEYERLYKQATPDSDNSVGAFSNFTETQILNDTAQTNTSILKKKSSTKTLPKNFHFLKAMLL</sequence>
<dbReference type="EMBL" id="BSXS01004308">
    <property type="protein sequence ID" value="GME82751.1"/>
    <property type="molecule type" value="Genomic_DNA"/>
</dbReference>
<gene>
    <name evidence="1" type="ORF">Amon02_000573000</name>
</gene>
<comment type="caution">
    <text evidence="1">The sequence shown here is derived from an EMBL/GenBank/DDBJ whole genome shotgun (WGS) entry which is preliminary data.</text>
</comment>
<dbReference type="Proteomes" id="UP001165064">
    <property type="component" value="Unassembled WGS sequence"/>
</dbReference>
<evidence type="ECO:0000313" key="1">
    <source>
        <dbReference type="EMBL" id="GME82751.1"/>
    </source>
</evidence>